<proteinExistence type="predicted"/>
<evidence type="ECO:0008006" key="4">
    <source>
        <dbReference type="Google" id="ProtNLM"/>
    </source>
</evidence>
<name>A0A255HBT8_9ACTN</name>
<dbReference type="Proteomes" id="UP000216311">
    <property type="component" value="Unassembled WGS sequence"/>
</dbReference>
<organism evidence="2 3">
    <name type="scientific">Enemella dayhoffiae</name>
    <dbReference type="NCBI Taxonomy" id="2016507"/>
    <lineage>
        <taxon>Bacteria</taxon>
        <taxon>Bacillati</taxon>
        <taxon>Actinomycetota</taxon>
        <taxon>Actinomycetes</taxon>
        <taxon>Propionibacteriales</taxon>
        <taxon>Propionibacteriaceae</taxon>
        <taxon>Enemella</taxon>
    </lineage>
</organism>
<feature type="compositionally biased region" description="Basic and acidic residues" evidence="1">
    <location>
        <begin position="64"/>
        <end position="73"/>
    </location>
</feature>
<dbReference type="RefSeq" id="WP_094362387.1">
    <property type="nucleotide sequence ID" value="NZ_NMVQ01000001.1"/>
</dbReference>
<reference evidence="2 3" key="1">
    <citation type="submission" date="2017-07" db="EMBL/GenBank/DDBJ databases">
        <title>Draft whole genome sequences of clinical Proprionibacteriaceae strains.</title>
        <authorList>
            <person name="Bernier A.-M."/>
            <person name="Bernard K."/>
            <person name="Domingo M.-C."/>
        </authorList>
    </citation>
    <scope>NUCLEOTIDE SEQUENCE [LARGE SCALE GENOMIC DNA]</scope>
    <source>
        <strain evidence="2 3">NML 130396</strain>
    </source>
</reference>
<gene>
    <name evidence="2" type="ORF">CGZ93_01610</name>
</gene>
<dbReference type="AlphaFoldDB" id="A0A255HBT8"/>
<sequence>MPLTEAQAITRLLDRFAFSATPVERDRATKAGFEATLNGLLKPTGADPGATATPAPALKPQPKRNADNPDARRQAQQIEQENRVALGRWWLARMVAAQHQGVERLTWFWHGHFATSFSKVRPVSLMLTQNETFRQHALGDFPTLARKLLVDPAMIHWLDGQKSTVKAPNENLAREFMELFTLGVGRYSETDIREGARALTGWVITDEKAELQPRRQDRKPKTIFGRTGDFDTAGFADLVLARPEVADFVVGRLWFRLVGDHPMPAPTRARILSAWRGGDIAAVLGAIASDPAFRDETLSLVKSPVEWLVGVLRAVGGQPKDWSPEDLTRASQALRAMGQQPFNPPSVGGWPPDSLWLNTATAVARATLAELTATRSGFEKEAAQSTVDARISLLAKKFGVEWTSRTTAALKSADNPRSQLVVAACSPEVVVSR</sequence>
<evidence type="ECO:0000313" key="3">
    <source>
        <dbReference type="Proteomes" id="UP000216311"/>
    </source>
</evidence>
<feature type="region of interest" description="Disordered" evidence="1">
    <location>
        <begin position="39"/>
        <end position="76"/>
    </location>
</feature>
<accession>A0A255HBT8</accession>
<dbReference type="OrthoDB" id="9772295at2"/>
<dbReference type="InterPro" id="IPR014917">
    <property type="entry name" value="DUF1800"/>
</dbReference>
<dbReference type="EMBL" id="NMVQ01000001">
    <property type="protein sequence ID" value="OYO25179.1"/>
    <property type="molecule type" value="Genomic_DNA"/>
</dbReference>
<comment type="caution">
    <text evidence="2">The sequence shown here is derived from an EMBL/GenBank/DDBJ whole genome shotgun (WGS) entry which is preliminary data.</text>
</comment>
<dbReference type="Pfam" id="PF08811">
    <property type="entry name" value="DUF1800"/>
    <property type="match status" value="1"/>
</dbReference>
<evidence type="ECO:0000313" key="2">
    <source>
        <dbReference type="EMBL" id="OYO25179.1"/>
    </source>
</evidence>
<evidence type="ECO:0000256" key="1">
    <source>
        <dbReference type="SAM" id="MobiDB-lite"/>
    </source>
</evidence>
<keyword evidence="3" id="KW-1185">Reference proteome</keyword>
<protein>
    <recommendedName>
        <fullName evidence="4">DUF1800 domain-containing protein</fullName>
    </recommendedName>
</protein>
<feature type="compositionally biased region" description="Low complexity" evidence="1">
    <location>
        <begin position="42"/>
        <end position="60"/>
    </location>
</feature>